<evidence type="ECO:0000313" key="2">
    <source>
        <dbReference type="Proteomes" id="UP000830671"/>
    </source>
</evidence>
<name>A0A9Q8SHV1_9PEZI</name>
<sequence length="90" mass="9916">MTLKGNNEPRVTVHHTTCTSCETRFVNPSWYGMVEGPRDTGRHSKHPISFARSLSGTGKELVEAGIHLVISRCHHSFPAGVGLGIQHRNK</sequence>
<dbReference type="EMBL" id="CP019474">
    <property type="protein sequence ID" value="UQC77659.1"/>
    <property type="molecule type" value="Genomic_DNA"/>
</dbReference>
<accession>A0A9Q8SHV1</accession>
<gene>
    <name evidence="1" type="ORF">CLUP02_03128</name>
</gene>
<dbReference type="GeneID" id="73337165"/>
<dbReference type="KEGG" id="clup:CLUP02_03128"/>
<evidence type="ECO:0000313" key="1">
    <source>
        <dbReference type="EMBL" id="UQC77659.1"/>
    </source>
</evidence>
<proteinExistence type="predicted"/>
<dbReference type="Proteomes" id="UP000830671">
    <property type="component" value="Chromosome 2"/>
</dbReference>
<protein>
    <submittedName>
        <fullName evidence="1">Uncharacterized protein</fullName>
    </submittedName>
</protein>
<keyword evidence="2" id="KW-1185">Reference proteome</keyword>
<dbReference type="RefSeq" id="XP_049139298.1">
    <property type="nucleotide sequence ID" value="XM_049282155.1"/>
</dbReference>
<dbReference type="AlphaFoldDB" id="A0A9Q8SHV1"/>
<reference evidence="1" key="1">
    <citation type="journal article" date="2021" name="Mol. Plant Microbe Interact.">
        <title>Complete Genome Sequence of the Plant-Pathogenic Fungus Colletotrichum lupini.</title>
        <authorList>
            <person name="Baroncelli R."/>
            <person name="Pensec F."/>
            <person name="Da Lio D."/>
            <person name="Boufleur T."/>
            <person name="Vicente I."/>
            <person name="Sarrocco S."/>
            <person name="Picot A."/>
            <person name="Baraldi E."/>
            <person name="Sukno S."/>
            <person name="Thon M."/>
            <person name="Le Floch G."/>
        </authorList>
    </citation>
    <scope>NUCLEOTIDE SEQUENCE</scope>
    <source>
        <strain evidence="1">IMI 504893</strain>
    </source>
</reference>
<organism evidence="1 2">
    <name type="scientific">Colletotrichum lupini</name>
    <dbReference type="NCBI Taxonomy" id="145971"/>
    <lineage>
        <taxon>Eukaryota</taxon>
        <taxon>Fungi</taxon>
        <taxon>Dikarya</taxon>
        <taxon>Ascomycota</taxon>
        <taxon>Pezizomycotina</taxon>
        <taxon>Sordariomycetes</taxon>
        <taxon>Hypocreomycetidae</taxon>
        <taxon>Glomerellales</taxon>
        <taxon>Glomerellaceae</taxon>
        <taxon>Colletotrichum</taxon>
        <taxon>Colletotrichum acutatum species complex</taxon>
    </lineage>
</organism>